<dbReference type="EMBL" id="MNCJ02000332">
    <property type="protein sequence ID" value="KAF5755189.1"/>
    <property type="molecule type" value="Genomic_DNA"/>
</dbReference>
<dbReference type="Pfam" id="PF17035">
    <property type="entry name" value="BET"/>
    <property type="match status" value="1"/>
</dbReference>
<name>A0A9K3DGZ2_HELAN</name>
<dbReference type="InterPro" id="IPR038336">
    <property type="entry name" value="NET_sf"/>
</dbReference>
<feature type="compositionally biased region" description="Basic and acidic residues" evidence="4">
    <location>
        <begin position="133"/>
        <end position="151"/>
    </location>
</feature>
<evidence type="ECO:0000256" key="1">
    <source>
        <dbReference type="ARBA" id="ARBA00023015"/>
    </source>
</evidence>
<feature type="compositionally biased region" description="Polar residues" evidence="4">
    <location>
        <begin position="158"/>
        <end position="171"/>
    </location>
</feature>
<dbReference type="AlphaFoldDB" id="A0A9K3DGZ2"/>
<evidence type="ECO:0000256" key="4">
    <source>
        <dbReference type="SAM" id="MobiDB-lite"/>
    </source>
</evidence>
<dbReference type="PANTHER" id="PTHR45926">
    <property type="entry name" value="OSJNBA0053K19.4 PROTEIN"/>
    <property type="match status" value="1"/>
</dbReference>
<comment type="caution">
    <text evidence="6">The sequence shown here is derived from an EMBL/GenBank/DDBJ whole genome shotgun (WGS) entry which is preliminary data.</text>
</comment>
<accession>A0A9K3DGZ2</accession>
<keyword evidence="2" id="KW-0804">Transcription</keyword>
<evidence type="ECO:0000259" key="5">
    <source>
        <dbReference type="PROSITE" id="PS51525"/>
    </source>
</evidence>
<evidence type="ECO:0000313" key="6">
    <source>
        <dbReference type="EMBL" id="KAF5755189.1"/>
    </source>
</evidence>
<evidence type="ECO:0000313" key="7">
    <source>
        <dbReference type="Proteomes" id="UP000215914"/>
    </source>
</evidence>
<dbReference type="Gene3D" id="1.20.1270.220">
    <property type="match status" value="1"/>
</dbReference>
<gene>
    <name evidence="6" type="ORF">HanXRQr2_Chr17g0799851</name>
</gene>
<proteinExistence type="predicted"/>
<dbReference type="Gramene" id="mRNA:HanXRQr2_Chr17g0799851">
    <property type="protein sequence ID" value="mRNA:HanXRQr2_Chr17g0799851"/>
    <property type="gene ID" value="HanXRQr2_Chr17g0799851"/>
</dbReference>
<feature type="coiled-coil region" evidence="3">
    <location>
        <begin position="256"/>
        <end position="283"/>
    </location>
</feature>
<reference evidence="6" key="1">
    <citation type="journal article" date="2017" name="Nature">
        <title>The sunflower genome provides insights into oil metabolism, flowering and Asterid evolution.</title>
        <authorList>
            <person name="Badouin H."/>
            <person name="Gouzy J."/>
            <person name="Grassa C.J."/>
            <person name="Murat F."/>
            <person name="Staton S.E."/>
            <person name="Cottret L."/>
            <person name="Lelandais-Briere C."/>
            <person name="Owens G.L."/>
            <person name="Carrere S."/>
            <person name="Mayjonade B."/>
            <person name="Legrand L."/>
            <person name="Gill N."/>
            <person name="Kane N.C."/>
            <person name="Bowers J.E."/>
            <person name="Hubner S."/>
            <person name="Bellec A."/>
            <person name="Berard A."/>
            <person name="Berges H."/>
            <person name="Blanchet N."/>
            <person name="Boniface M.C."/>
            <person name="Brunel D."/>
            <person name="Catrice O."/>
            <person name="Chaidir N."/>
            <person name="Claudel C."/>
            <person name="Donnadieu C."/>
            <person name="Faraut T."/>
            <person name="Fievet G."/>
            <person name="Helmstetter N."/>
            <person name="King M."/>
            <person name="Knapp S.J."/>
            <person name="Lai Z."/>
            <person name="Le Paslier M.C."/>
            <person name="Lippi Y."/>
            <person name="Lorenzon L."/>
            <person name="Mandel J.R."/>
            <person name="Marage G."/>
            <person name="Marchand G."/>
            <person name="Marquand E."/>
            <person name="Bret-Mestries E."/>
            <person name="Morien E."/>
            <person name="Nambeesan S."/>
            <person name="Nguyen T."/>
            <person name="Pegot-Espagnet P."/>
            <person name="Pouilly N."/>
            <person name="Raftis F."/>
            <person name="Sallet E."/>
            <person name="Schiex T."/>
            <person name="Thomas J."/>
            <person name="Vandecasteele C."/>
            <person name="Vares D."/>
            <person name="Vear F."/>
            <person name="Vautrin S."/>
            <person name="Crespi M."/>
            <person name="Mangin B."/>
            <person name="Burke J.M."/>
            <person name="Salse J."/>
            <person name="Munos S."/>
            <person name="Vincourt P."/>
            <person name="Rieseberg L.H."/>
            <person name="Langlade N.B."/>
        </authorList>
    </citation>
    <scope>NUCLEOTIDE SEQUENCE</scope>
    <source>
        <tissue evidence="6">Leaves</tissue>
    </source>
</reference>
<sequence>MSEISRDTNISSEMDMKIDFFQYYIHGIRELLSRDDFSPSSLTDSRLVKIGSGKFRNSEVEKEDTGCNERNRPIGFSPLFSNAVGNGVSCYRKDRLVTLLRQSVVALNGEVDEVMDPVLSMLRLRRLLAPEKHCASDEDANDKSEFEERERKRLKSNEPLNASSGNLTEEGSLSEKKGVVEFEPDKRKSLRRCNTTGCGKFARKRNFDETKSLCADCSKHGMNESLLGSSSKNDNENGEVDDTLQVLLENRGPKLVEKLENHSAEISAMLERMKEKLEELVDIVVSSCRAMSLVEKHQLSKLVQNLDPYNLDRIVEIIQQGKPPEKQSRDDIIVNLQNEDNSTLWRIYFHVKAVENARKLL</sequence>
<dbReference type="PROSITE" id="PS51525">
    <property type="entry name" value="NET"/>
    <property type="match status" value="1"/>
</dbReference>
<feature type="domain" description="NET" evidence="5">
    <location>
        <begin position="281"/>
        <end position="361"/>
    </location>
</feature>
<reference evidence="6" key="2">
    <citation type="submission" date="2020-06" db="EMBL/GenBank/DDBJ databases">
        <title>Helianthus annuus Genome sequencing and assembly Release 2.</title>
        <authorList>
            <person name="Gouzy J."/>
            <person name="Langlade N."/>
            <person name="Munos S."/>
        </authorList>
    </citation>
    <scope>NUCLEOTIDE SEQUENCE</scope>
    <source>
        <tissue evidence="6">Leaves</tissue>
    </source>
</reference>
<evidence type="ECO:0000256" key="2">
    <source>
        <dbReference type="ARBA" id="ARBA00023163"/>
    </source>
</evidence>
<dbReference type="Proteomes" id="UP000215914">
    <property type="component" value="Unassembled WGS sequence"/>
</dbReference>
<dbReference type="InterPro" id="IPR027353">
    <property type="entry name" value="NET_dom"/>
</dbReference>
<organism evidence="6 7">
    <name type="scientific">Helianthus annuus</name>
    <name type="common">Common sunflower</name>
    <dbReference type="NCBI Taxonomy" id="4232"/>
    <lineage>
        <taxon>Eukaryota</taxon>
        <taxon>Viridiplantae</taxon>
        <taxon>Streptophyta</taxon>
        <taxon>Embryophyta</taxon>
        <taxon>Tracheophyta</taxon>
        <taxon>Spermatophyta</taxon>
        <taxon>Magnoliopsida</taxon>
        <taxon>eudicotyledons</taxon>
        <taxon>Gunneridae</taxon>
        <taxon>Pentapetalae</taxon>
        <taxon>asterids</taxon>
        <taxon>campanulids</taxon>
        <taxon>Asterales</taxon>
        <taxon>Asteraceae</taxon>
        <taxon>Asteroideae</taxon>
        <taxon>Heliantheae alliance</taxon>
        <taxon>Heliantheae</taxon>
        <taxon>Helianthus</taxon>
    </lineage>
</organism>
<feature type="region of interest" description="Disordered" evidence="4">
    <location>
        <begin position="133"/>
        <end position="180"/>
    </location>
</feature>
<keyword evidence="1" id="KW-0805">Transcription regulation</keyword>
<keyword evidence="7" id="KW-1185">Reference proteome</keyword>
<evidence type="ECO:0000256" key="3">
    <source>
        <dbReference type="SAM" id="Coils"/>
    </source>
</evidence>
<dbReference type="OrthoDB" id="21449at2759"/>
<protein>
    <submittedName>
        <fullName evidence="6">NET domain-containing protein</fullName>
    </submittedName>
</protein>
<keyword evidence="3" id="KW-0175">Coiled coil</keyword>